<reference evidence="2" key="1">
    <citation type="submission" date="2022-07" db="EMBL/GenBank/DDBJ databases">
        <title>Chromosome-level genome of Muraenolepis orangiensis.</title>
        <authorList>
            <person name="Kim J."/>
        </authorList>
    </citation>
    <scope>NUCLEOTIDE SEQUENCE</scope>
    <source>
        <strain evidence="2">KU_S4_2022</strain>
        <tissue evidence="2">Muscle</tissue>
    </source>
</reference>
<feature type="compositionally biased region" description="Basic and acidic residues" evidence="1">
    <location>
        <begin position="206"/>
        <end position="220"/>
    </location>
</feature>
<keyword evidence="3" id="KW-1185">Reference proteome</keyword>
<gene>
    <name evidence="2" type="ORF">NHX12_009045</name>
</gene>
<dbReference type="Proteomes" id="UP001148018">
    <property type="component" value="Unassembled WGS sequence"/>
</dbReference>
<sequence>MCERDGVCPSLARSLVTTSHGACASAPPGTGPGTALHSGMQRGLLRAGLQVEVPMHQRRSLRLQDRLLPMPRRLPRSRLQLRTVLSCAPAGRGCGATRPLGGASVALVEWATRASKDVSRGGMGRAASSHVTVQRRPHVTRPQASVCAPQDGRGAGVKKSVMDRALGLAALYSLTSSKLDDPRRPHQHRLTPHDLIKAGRPAEPPRGLEDRGQGPKETPHPLRVPATL</sequence>
<evidence type="ECO:0000256" key="1">
    <source>
        <dbReference type="SAM" id="MobiDB-lite"/>
    </source>
</evidence>
<feature type="region of interest" description="Disordered" evidence="1">
    <location>
        <begin position="119"/>
        <end position="155"/>
    </location>
</feature>
<feature type="region of interest" description="Disordered" evidence="1">
    <location>
        <begin position="178"/>
        <end position="228"/>
    </location>
</feature>
<dbReference type="AlphaFoldDB" id="A0A9Q0DMJ2"/>
<accession>A0A9Q0DMJ2</accession>
<organism evidence="2 3">
    <name type="scientific">Muraenolepis orangiensis</name>
    <name type="common">Patagonian moray cod</name>
    <dbReference type="NCBI Taxonomy" id="630683"/>
    <lineage>
        <taxon>Eukaryota</taxon>
        <taxon>Metazoa</taxon>
        <taxon>Chordata</taxon>
        <taxon>Craniata</taxon>
        <taxon>Vertebrata</taxon>
        <taxon>Euteleostomi</taxon>
        <taxon>Actinopterygii</taxon>
        <taxon>Neopterygii</taxon>
        <taxon>Teleostei</taxon>
        <taxon>Neoteleostei</taxon>
        <taxon>Acanthomorphata</taxon>
        <taxon>Zeiogadaria</taxon>
        <taxon>Gadariae</taxon>
        <taxon>Gadiformes</taxon>
        <taxon>Muraenolepidoidei</taxon>
        <taxon>Muraenolepididae</taxon>
        <taxon>Muraenolepis</taxon>
    </lineage>
</organism>
<name>A0A9Q0DMJ2_9TELE</name>
<protein>
    <submittedName>
        <fullName evidence="2">Uncharacterized protein</fullName>
    </submittedName>
</protein>
<dbReference type="EMBL" id="JANIIK010000114">
    <property type="protein sequence ID" value="KAJ3591098.1"/>
    <property type="molecule type" value="Genomic_DNA"/>
</dbReference>
<proteinExistence type="predicted"/>
<evidence type="ECO:0000313" key="3">
    <source>
        <dbReference type="Proteomes" id="UP001148018"/>
    </source>
</evidence>
<evidence type="ECO:0000313" key="2">
    <source>
        <dbReference type="EMBL" id="KAJ3591098.1"/>
    </source>
</evidence>
<comment type="caution">
    <text evidence="2">The sequence shown here is derived from an EMBL/GenBank/DDBJ whole genome shotgun (WGS) entry which is preliminary data.</text>
</comment>